<dbReference type="OrthoDB" id="5826790at2"/>
<dbReference type="RefSeq" id="WP_054708189.1">
    <property type="nucleotide sequence ID" value="NZ_CP014912.1"/>
</dbReference>
<dbReference type="EMBL" id="CP014924">
    <property type="protein sequence ID" value="ANZ66457.1"/>
    <property type="molecule type" value="Genomic_DNA"/>
</dbReference>
<name>A0A1B2IWN2_9LACO</name>
<accession>A0A1B2IWN2</accession>
<reference evidence="1 2" key="1">
    <citation type="submission" date="2016-03" db="EMBL/GenBank/DDBJ databases">
        <title>Pediococcus and Lactobacillus from brewery environment - whole genome sequencing and assembly.</title>
        <authorList>
            <person name="Behr J."/>
            <person name="Geissler A.J."/>
            <person name="Vogel R.F."/>
        </authorList>
    </citation>
    <scope>NUCLEOTIDE SEQUENCE [LARGE SCALE GENOMIC DNA]</scope>
    <source>
        <strain evidence="1 2">TMW 1.1995</strain>
    </source>
</reference>
<evidence type="ECO:0000313" key="2">
    <source>
        <dbReference type="Proteomes" id="UP000093267"/>
    </source>
</evidence>
<evidence type="ECO:0000313" key="1">
    <source>
        <dbReference type="EMBL" id="ANZ66457.1"/>
    </source>
</evidence>
<dbReference type="STRING" id="240427.AYR62_13225"/>
<protein>
    <submittedName>
        <fullName evidence="1">Uncharacterized protein</fullName>
    </submittedName>
</protein>
<dbReference type="Proteomes" id="UP000093267">
    <property type="component" value="Chromosome"/>
</dbReference>
<organism evidence="1 2">
    <name type="scientific">Secundilactobacillus paracollinoides</name>
    <dbReference type="NCBI Taxonomy" id="240427"/>
    <lineage>
        <taxon>Bacteria</taxon>
        <taxon>Bacillati</taxon>
        <taxon>Bacillota</taxon>
        <taxon>Bacilli</taxon>
        <taxon>Lactobacillales</taxon>
        <taxon>Lactobacillaceae</taxon>
        <taxon>Secundilactobacillus</taxon>
    </lineage>
</organism>
<dbReference type="AlphaFoldDB" id="A0A1B2IWN2"/>
<gene>
    <name evidence="1" type="ORF">AYR63_04455</name>
</gene>
<keyword evidence="2" id="KW-1185">Reference proteome</keyword>
<proteinExistence type="predicted"/>
<sequence>MKTKKTILTNIVDYTFDKIAFDMDFRLIRVQLQDNSEQSQFQQIVQRIDVIAMTNLSSSMCYLLMVRRGTSVTELEKSNLVFEIIRLGNLPDNVYENQVFQLLLNQESALENLQPEKNKSPHLLISLNDWVNKPKRTNDWKQRYALRVGLNWESDLDLKVQTYTHFPKSKETDELFYWNSERRNLQKSFMHKESVLFRYKNGTGRNSTVAFLNLEQIEKFEVSEVGVAWILLTNVSKHFGKYFEQLPKYLGSEVLQFDKQKLDNKAAIWRQFKGEIINIYYDSNEPLTKVLALEISHALQDSGILNDYGIQIKLSDKSSSGFNIQIIRDARDTGNISDTYEVGDSQRYIQHATIENFGGFDKRTNALNWQLDQTGKVDAANDDTLVKLAQELIIKRDLANRDASIISLPLVKKHVIINFTELSGYSNPH</sequence>